<dbReference type="EMBL" id="CDMZ01002284">
    <property type="protein sequence ID" value="CUC10017.1"/>
    <property type="molecule type" value="Genomic_DNA"/>
</dbReference>
<protein>
    <submittedName>
        <fullName evidence="1">Uncharacterized protein</fullName>
    </submittedName>
</protein>
<organism evidence="1">
    <name type="scientific">Chromera velia CCMP2878</name>
    <dbReference type="NCBI Taxonomy" id="1169474"/>
    <lineage>
        <taxon>Eukaryota</taxon>
        <taxon>Sar</taxon>
        <taxon>Alveolata</taxon>
        <taxon>Colpodellida</taxon>
        <taxon>Chromeraceae</taxon>
        <taxon>Chromera</taxon>
    </lineage>
</organism>
<evidence type="ECO:0000313" key="1">
    <source>
        <dbReference type="EMBL" id="CUC10017.1"/>
    </source>
</evidence>
<sequence length="557" mass="62836">MPETPVSVSAFVQSRKDEVQAALDTPDGGWNAAHFVNTRIPILMDFASKGEVEDLRWVLRETGLTGSLPTRQRDEQHELRMLVVAAGNKNRYDLLEYLRREEQINLRDIVVEQNLLVLGQKRGKGQRLSLGQVAACMAADRGHTDTLLWLWLRGVCQWNELIAECGNSGGKWEEGEVEDLLRKGKVRLGCRVANFAKRGKELMFRGQLQWLCTDPDSDFPLADPSDHLHRLWLLQGAVEGGNVVVLQFLVDLIQGGQGGEGGRLGETLREYPEGCMPNGPPFRETKSYIRSLKNFRLREFQAFALLIAHTEWEYGLSFLTKCVAVRWPPGAITEHHALEQQLKWSGRQDVLERLQRIADFPRNTKAGSAAAQRNPYQDFELGELEKRLKEIDTSMEAIHSDLESPSKEVGWKRQVIRKVGRACVSADKVFVLRWISFRVGDLHGKRALQLRPPNSSPDQYMTVAELALLASESLRAPSGSRQVSRFCEELRSSAEHRLPLDPQAAQAVVRAVNEWLPEANFERLRENAAEKPSLREVATMLGLLPFSSPAAYDLVHQ</sequence>
<accession>A0A0K6S8M8</accession>
<dbReference type="VEuPathDB" id="CryptoDB:Cvel_26169"/>
<proteinExistence type="predicted"/>
<reference evidence="1" key="1">
    <citation type="submission" date="2014-11" db="EMBL/GenBank/DDBJ databases">
        <title>Molecular phylogeny of cliff fern family Woodsiaceae with morphological implications.</title>
        <authorList>
            <person name="Shao Y.-Z."/>
            <person name="Wei R."/>
            <person name="Zhang X.-C."/>
        </authorList>
    </citation>
    <scope>NUCLEOTIDE SEQUENCE</scope>
</reference>
<name>A0A0K6S8M8_9ALVE</name>
<gene>
    <name evidence="1" type="ORF">Cvel_26169.t1.CR1</name>
</gene>
<dbReference type="AlphaFoldDB" id="A0A0K6S8M8"/>